<dbReference type="InterPro" id="IPR053781">
    <property type="entry name" value="F-box_AtFBL13-like"/>
</dbReference>
<dbReference type="SMART" id="SM00256">
    <property type="entry name" value="FBOX"/>
    <property type="match status" value="1"/>
</dbReference>
<dbReference type="Proteomes" id="UP000030645">
    <property type="component" value="Unassembled WGS sequence"/>
</dbReference>
<dbReference type="PROSITE" id="PS50908">
    <property type="entry name" value="RWD"/>
    <property type="match status" value="1"/>
</dbReference>
<dbReference type="CDD" id="cd22160">
    <property type="entry name" value="F-box_AtFBL13-like"/>
    <property type="match status" value="1"/>
</dbReference>
<dbReference type="InterPro" id="IPR032675">
    <property type="entry name" value="LRR_dom_sf"/>
</dbReference>
<name>W9QFF9_9ROSA</name>
<dbReference type="InterPro" id="IPR036047">
    <property type="entry name" value="F-box-like_dom_sf"/>
</dbReference>
<accession>W9QFF9</accession>
<dbReference type="STRING" id="981085.W9QFF9"/>
<keyword evidence="4" id="KW-1185">Reference proteome</keyword>
<organism evidence="3 4">
    <name type="scientific">Morus notabilis</name>
    <dbReference type="NCBI Taxonomy" id="981085"/>
    <lineage>
        <taxon>Eukaryota</taxon>
        <taxon>Viridiplantae</taxon>
        <taxon>Streptophyta</taxon>
        <taxon>Embryophyta</taxon>
        <taxon>Tracheophyta</taxon>
        <taxon>Spermatophyta</taxon>
        <taxon>Magnoliopsida</taxon>
        <taxon>eudicotyledons</taxon>
        <taxon>Gunneridae</taxon>
        <taxon>Pentapetalae</taxon>
        <taxon>rosids</taxon>
        <taxon>fabids</taxon>
        <taxon>Rosales</taxon>
        <taxon>Moraceae</taxon>
        <taxon>Moreae</taxon>
        <taxon>Morus</taxon>
    </lineage>
</organism>
<dbReference type="Gene3D" id="1.20.1280.50">
    <property type="match status" value="1"/>
</dbReference>
<protein>
    <submittedName>
        <fullName evidence="3">RWD domain-containing protein 1</fullName>
    </submittedName>
</protein>
<sequence length="643" mass="73928">MDDEIDDIDRVSGLPDFLLHRILSFLPRKDANQTCVLSKRWNYIWDTSPVFDFDQDIYIPDPIAFTPKYRKQAREFINFVDKSLQRFSCCNLLMEKLELRMRLIERNHFPMIDQWLALFLNLDSGVQEMRLMVKTGYSDYDDDDGIYTLPKTTFVAKSISGPSKLDRLQKLSLEFVNISESVIQNIDRNCHNLNYLYLQNICGLKTLQISKLNKLETVTIVSTGYLRDLESVNIDAPNLKYFRIDANGPKCCISLNSCYNLKELRLSGCGITDDLLHWYPSRFPFIEVLEISNCSLLRKFEISAQRLKRLRLFFGCLGVERIQVNAPTLSIFECMTFNKPVLIPENVPCLMKIVYAMHRVADSSWFSELRKSLGHLPQRKLFTVEIHPCKANYAQEQEMELEALEAILMDDFKEIHSGESGLNTSNRCFQIIVTPQDDDAEFESTLVQLGLIFSHTEKYPDEPPLLNVRSLRGIHTEDLRILKEKLQQEASENLGMAMIYTLVTSAKELLSEQFGQDSNTENVEAEEAEKEDIVVPHGEPVTVETFLAWREKFEAELALERAKLMPESALTAPKDKKLTGRQWFESGKAAAKGAATVNEGSDEEDEEDIDFDDDDFEDDEEDMLEHYLAEKSDSSSHSLRRAN</sequence>
<gene>
    <name evidence="3" type="ORF">L484_008117</name>
</gene>
<dbReference type="SUPFAM" id="SSF54495">
    <property type="entry name" value="UBC-like"/>
    <property type="match status" value="1"/>
</dbReference>
<dbReference type="SUPFAM" id="SSF52047">
    <property type="entry name" value="RNI-like"/>
    <property type="match status" value="1"/>
</dbReference>
<dbReference type="InterPro" id="IPR006575">
    <property type="entry name" value="RWD_dom"/>
</dbReference>
<evidence type="ECO:0000313" key="4">
    <source>
        <dbReference type="Proteomes" id="UP000030645"/>
    </source>
</evidence>
<dbReference type="Gene3D" id="3.80.10.10">
    <property type="entry name" value="Ribonuclease Inhibitor"/>
    <property type="match status" value="1"/>
</dbReference>
<dbReference type="Gene3D" id="3.10.110.10">
    <property type="entry name" value="Ubiquitin Conjugating Enzyme"/>
    <property type="match status" value="1"/>
</dbReference>
<dbReference type="FunFam" id="3.10.110.10:FF:000071">
    <property type="entry name" value="RWD domain-containing protein 1"/>
    <property type="match status" value="1"/>
</dbReference>
<dbReference type="InterPro" id="IPR016135">
    <property type="entry name" value="UBQ-conjugating_enzyme/RWD"/>
</dbReference>
<dbReference type="CDD" id="cd23823">
    <property type="entry name" value="RWD_GCN2"/>
    <property type="match status" value="1"/>
</dbReference>
<dbReference type="AlphaFoldDB" id="W9QFF9"/>
<evidence type="ECO:0000256" key="1">
    <source>
        <dbReference type="SAM" id="MobiDB-lite"/>
    </source>
</evidence>
<feature type="compositionally biased region" description="Acidic residues" evidence="1">
    <location>
        <begin position="600"/>
        <end position="620"/>
    </location>
</feature>
<dbReference type="SMART" id="SM00591">
    <property type="entry name" value="RWD"/>
    <property type="match status" value="1"/>
</dbReference>
<dbReference type="EMBL" id="KE343549">
    <property type="protein sequence ID" value="EXB34857.1"/>
    <property type="molecule type" value="Genomic_DNA"/>
</dbReference>
<feature type="region of interest" description="Disordered" evidence="1">
    <location>
        <begin position="581"/>
        <end position="620"/>
    </location>
</feature>
<evidence type="ECO:0000313" key="3">
    <source>
        <dbReference type="EMBL" id="EXB34857.1"/>
    </source>
</evidence>
<dbReference type="Pfam" id="PF23622">
    <property type="entry name" value="LRR_At1g61320_AtMIF1"/>
    <property type="match status" value="2"/>
</dbReference>
<dbReference type="InterPro" id="IPR055357">
    <property type="entry name" value="LRR_At1g61320_AtMIF1"/>
</dbReference>
<dbReference type="InterPro" id="IPR001810">
    <property type="entry name" value="F-box_dom"/>
</dbReference>
<reference evidence="4" key="1">
    <citation type="submission" date="2013-01" db="EMBL/GenBank/DDBJ databases">
        <title>Draft Genome Sequence of a Mulberry Tree, Morus notabilis C.K. Schneid.</title>
        <authorList>
            <person name="He N."/>
            <person name="Zhao S."/>
        </authorList>
    </citation>
    <scope>NUCLEOTIDE SEQUENCE</scope>
</reference>
<dbReference type="InterPro" id="IPR040213">
    <property type="entry name" value="GIR2-like"/>
</dbReference>
<dbReference type="SUPFAM" id="SSF81383">
    <property type="entry name" value="F-box domain"/>
    <property type="match status" value="1"/>
</dbReference>
<feature type="domain" description="RWD" evidence="2">
    <location>
        <begin position="399"/>
        <end position="513"/>
    </location>
</feature>
<dbReference type="eggNOG" id="KOG4018">
    <property type="taxonomic scope" value="Eukaryota"/>
</dbReference>
<dbReference type="Pfam" id="PF05773">
    <property type="entry name" value="RWD"/>
    <property type="match status" value="1"/>
</dbReference>
<dbReference type="PANTHER" id="PTHR12292">
    <property type="entry name" value="RWD DOMAIN-CONTAINING PROTEIN"/>
    <property type="match status" value="1"/>
</dbReference>
<evidence type="ECO:0000259" key="2">
    <source>
        <dbReference type="PROSITE" id="PS50908"/>
    </source>
</evidence>
<dbReference type="Pfam" id="PF00646">
    <property type="entry name" value="F-box"/>
    <property type="match status" value="1"/>
</dbReference>
<proteinExistence type="predicted"/>